<dbReference type="Gene3D" id="3.40.30.10">
    <property type="entry name" value="Glutaredoxin"/>
    <property type="match status" value="1"/>
</dbReference>
<keyword evidence="3" id="KW-1185">Reference proteome</keyword>
<keyword evidence="1" id="KW-0676">Redox-active center</keyword>
<proteinExistence type="predicted"/>
<organism evidence="2 3">
    <name type="scientific">Steccherinum ochraceum</name>
    <dbReference type="NCBI Taxonomy" id="92696"/>
    <lineage>
        <taxon>Eukaryota</taxon>
        <taxon>Fungi</taxon>
        <taxon>Dikarya</taxon>
        <taxon>Basidiomycota</taxon>
        <taxon>Agaricomycotina</taxon>
        <taxon>Agaricomycetes</taxon>
        <taxon>Polyporales</taxon>
        <taxon>Steccherinaceae</taxon>
        <taxon>Steccherinum</taxon>
    </lineage>
</organism>
<dbReference type="Pfam" id="PF10262">
    <property type="entry name" value="Rdx"/>
    <property type="match status" value="1"/>
</dbReference>
<protein>
    <submittedName>
        <fullName evidence="2">Uncharacterized protein</fullName>
    </submittedName>
</protein>
<dbReference type="PANTHER" id="PTHR36417">
    <property type="entry name" value="SELENOPROTEIN DOMAIN PROTEIN (AFU_ORTHOLOGUE AFUA_1G05220)"/>
    <property type="match status" value="1"/>
</dbReference>
<sequence length="169" mass="19114">MSDPTCEDCAPAQEVKVQATALETPAEDILNPATFVAPNPLPGPSICRWLHRASWVSTELLITFPSPTVKAITIMPHSTEKTAGRFRVWLFMEDQQPILMWDRKVEGGFPELKVLVSSFAQLYFDVGQSTWDCALRNREYAISFSLESHWDIRTNPSIDDDRDAEWIAS</sequence>
<gene>
    <name evidence="2" type="ORF">EIP91_011095</name>
</gene>
<evidence type="ECO:0000313" key="2">
    <source>
        <dbReference type="EMBL" id="TCD71324.1"/>
    </source>
</evidence>
<dbReference type="Proteomes" id="UP000292702">
    <property type="component" value="Unassembled WGS sequence"/>
</dbReference>
<dbReference type="SUPFAM" id="SSF52833">
    <property type="entry name" value="Thioredoxin-like"/>
    <property type="match status" value="1"/>
</dbReference>
<name>A0A4R0S3K8_9APHY</name>
<reference evidence="2 3" key="1">
    <citation type="submission" date="2018-11" db="EMBL/GenBank/DDBJ databases">
        <title>Genome assembly of Steccherinum ochraceum LE-BIN_3174, the white-rot fungus of the Steccherinaceae family (The Residual Polyporoid clade, Polyporales, Basidiomycota).</title>
        <authorList>
            <person name="Fedorova T.V."/>
            <person name="Glazunova O.A."/>
            <person name="Landesman E.O."/>
            <person name="Moiseenko K.V."/>
            <person name="Psurtseva N.V."/>
            <person name="Savinova O.S."/>
            <person name="Shakhova N.V."/>
            <person name="Tyazhelova T.V."/>
            <person name="Vasina D.V."/>
        </authorList>
    </citation>
    <scope>NUCLEOTIDE SEQUENCE [LARGE SCALE GENOMIC DNA]</scope>
    <source>
        <strain evidence="2 3">LE-BIN_3174</strain>
    </source>
</reference>
<dbReference type="InterPro" id="IPR036249">
    <property type="entry name" value="Thioredoxin-like_sf"/>
</dbReference>
<dbReference type="InterPro" id="IPR011893">
    <property type="entry name" value="Selenoprotein_Rdx-typ"/>
</dbReference>
<dbReference type="OrthoDB" id="60822at2759"/>
<comment type="caution">
    <text evidence="2">The sequence shown here is derived from an EMBL/GenBank/DDBJ whole genome shotgun (WGS) entry which is preliminary data.</text>
</comment>
<dbReference type="PANTHER" id="PTHR36417:SF2">
    <property type="entry name" value="SELENOPROTEIN DOMAIN PROTEIN (AFU_ORTHOLOGUE AFUA_1G05220)"/>
    <property type="match status" value="1"/>
</dbReference>
<dbReference type="AlphaFoldDB" id="A0A4R0S3K8"/>
<evidence type="ECO:0000313" key="3">
    <source>
        <dbReference type="Proteomes" id="UP000292702"/>
    </source>
</evidence>
<evidence type="ECO:0000256" key="1">
    <source>
        <dbReference type="ARBA" id="ARBA00023284"/>
    </source>
</evidence>
<accession>A0A4R0S3K8</accession>
<dbReference type="EMBL" id="RWJN01000007">
    <property type="protein sequence ID" value="TCD71324.1"/>
    <property type="molecule type" value="Genomic_DNA"/>
</dbReference>